<evidence type="ECO:0000313" key="1">
    <source>
        <dbReference type="EMBL" id="CAK9314215.1"/>
    </source>
</evidence>
<reference evidence="1 2" key="1">
    <citation type="submission" date="2024-03" db="EMBL/GenBank/DDBJ databases">
        <authorList>
            <person name="Gkanogiannis A."/>
            <person name="Becerra Lopez-Lavalle L."/>
        </authorList>
    </citation>
    <scope>NUCLEOTIDE SEQUENCE [LARGE SCALE GENOMIC DNA]</scope>
</reference>
<proteinExistence type="predicted"/>
<name>A0ABP0Y3A7_9ROSI</name>
<evidence type="ECO:0000313" key="2">
    <source>
        <dbReference type="Proteomes" id="UP001642487"/>
    </source>
</evidence>
<dbReference type="Proteomes" id="UP001642487">
    <property type="component" value="Chromosome 2"/>
</dbReference>
<accession>A0ABP0Y3A7</accession>
<keyword evidence="2" id="KW-1185">Reference proteome</keyword>
<organism evidence="1 2">
    <name type="scientific">Citrullus colocynthis</name>
    <name type="common">colocynth</name>
    <dbReference type="NCBI Taxonomy" id="252529"/>
    <lineage>
        <taxon>Eukaryota</taxon>
        <taxon>Viridiplantae</taxon>
        <taxon>Streptophyta</taxon>
        <taxon>Embryophyta</taxon>
        <taxon>Tracheophyta</taxon>
        <taxon>Spermatophyta</taxon>
        <taxon>Magnoliopsida</taxon>
        <taxon>eudicotyledons</taxon>
        <taxon>Gunneridae</taxon>
        <taxon>Pentapetalae</taxon>
        <taxon>rosids</taxon>
        <taxon>fabids</taxon>
        <taxon>Cucurbitales</taxon>
        <taxon>Cucurbitaceae</taxon>
        <taxon>Benincaseae</taxon>
        <taxon>Citrullus</taxon>
    </lineage>
</organism>
<gene>
    <name evidence="1" type="ORF">CITCOLO1_LOCUS5958</name>
</gene>
<dbReference type="EMBL" id="OZ021736">
    <property type="protein sequence ID" value="CAK9314215.1"/>
    <property type="molecule type" value="Genomic_DNA"/>
</dbReference>
<sequence>MQLRVKLVLSLSFYNPLLPQPPRVRSGCRSVVKPPSPFFSSVAVGAGEVSGGAGVGKVLRRAFNEVIAARSLLEGK</sequence>
<protein>
    <submittedName>
        <fullName evidence="1">Uncharacterized protein</fullName>
    </submittedName>
</protein>